<organism evidence="2 3">
    <name type="scientific">Rhynchospora breviuscula</name>
    <dbReference type="NCBI Taxonomy" id="2022672"/>
    <lineage>
        <taxon>Eukaryota</taxon>
        <taxon>Viridiplantae</taxon>
        <taxon>Streptophyta</taxon>
        <taxon>Embryophyta</taxon>
        <taxon>Tracheophyta</taxon>
        <taxon>Spermatophyta</taxon>
        <taxon>Magnoliopsida</taxon>
        <taxon>Liliopsida</taxon>
        <taxon>Poales</taxon>
        <taxon>Cyperaceae</taxon>
        <taxon>Cyperoideae</taxon>
        <taxon>Rhynchosporeae</taxon>
        <taxon>Rhynchospora</taxon>
    </lineage>
</organism>
<dbReference type="Gene3D" id="3.40.50.1820">
    <property type="entry name" value="alpha/beta hydrolase"/>
    <property type="match status" value="1"/>
</dbReference>
<evidence type="ECO:0000313" key="3">
    <source>
        <dbReference type="Proteomes" id="UP001151287"/>
    </source>
</evidence>
<accession>A0A9Q0HWN6</accession>
<gene>
    <name evidence="2" type="ORF">LUZ63_000459</name>
</gene>
<dbReference type="Proteomes" id="UP001151287">
    <property type="component" value="Unassembled WGS sequence"/>
</dbReference>
<protein>
    <recommendedName>
        <fullName evidence="1">Serine aminopeptidase S33 domain-containing protein</fullName>
    </recommendedName>
</protein>
<comment type="caution">
    <text evidence="2">The sequence shown here is derived from an EMBL/GenBank/DDBJ whole genome shotgun (WGS) entry which is preliminary data.</text>
</comment>
<dbReference type="InterPro" id="IPR051044">
    <property type="entry name" value="MAG_DAG_Lipase"/>
</dbReference>
<evidence type="ECO:0000259" key="1">
    <source>
        <dbReference type="Pfam" id="PF12146"/>
    </source>
</evidence>
<proteinExistence type="predicted"/>
<evidence type="ECO:0000313" key="2">
    <source>
        <dbReference type="EMBL" id="KAJ1700680.1"/>
    </source>
</evidence>
<dbReference type="PRINTS" id="PR00111">
    <property type="entry name" value="ABHYDROLASE"/>
</dbReference>
<feature type="domain" description="Serine aminopeptidase S33" evidence="1">
    <location>
        <begin position="63"/>
        <end position="306"/>
    </location>
</feature>
<dbReference type="OrthoDB" id="2498029at2759"/>
<dbReference type="SUPFAM" id="SSF53474">
    <property type="entry name" value="alpha/beta-Hydrolases"/>
    <property type="match status" value="1"/>
</dbReference>
<name>A0A9Q0HWN6_9POAL</name>
<dbReference type="InterPro" id="IPR022742">
    <property type="entry name" value="Hydrolase_4"/>
</dbReference>
<dbReference type="AlphaFoldDB" id="A0A9Q0HWN6"/>
<keyword evidence="3" id="KW-1185">Reference proteome</keyword>
<dbReference type="InterPro" id="IPR029058">
    <property type="entry name" value="AB_hydrolase_fold"/>
</dbReference>
<dbReference type="InterPro" id="IPR000073">
    <property type="entry name" value="AB_hydrolase_1"/>
</dbReference>
<reference evidence="2" key="1">
    <citation type="journal article" date="2022" name="Cell">
        <title>Repeat-based holocentromeres influence genome architecture and karyotype evolution.</title>
        <authorList>
            <person name="Hofstatter P.G."/>
            <person name="Thangavel G."/>
            <person name="Lux T."/>
            <person name="Neumann P."/>
            <person name="Vondrak T."/>
            <person name="Novak P."/>
            <person name="Zhang M."/>
            <person name="Costa L."/>
            <person name="Castellani M."/>
            <person name="Scott A."/>
            <person name="Toegelov H."/>
            <person name="Fuchs J."/>
            <person name="Mata-Sucre Y."/>
            <person name="Dias Y."/>
            <person name="Vanzela A.L.L."/>
            <person name="Huettel B."/>
            <person name="Almeida C.C.S."/>
            <person name="Simkova H."/>
            <person name="Souza G."/>
            <person name="Pedrosa-Harand A."/>
            <person name="Macas J."/>
            <person name="Mayer K.F.X."/>
            <person name="Houben A."/>
            <person name="Marques A."/>
        </authorList>
    </citation>
    <scope>NUCLEOTIDE SEQUENCE</scope>
    <source>
        <strain evidence="2">RhyBre1mFocal</strain>
    </source>
</reference>
<dbReference type="PANTHER" id="PTHR11614">
    <property type="entry name" value="PHOSPHOLIPASE-RELATED"/>
    <property type="match status" value="1"/>
</dbReference>
<dbReference type="EMBL" id="JAMQYH010000001">
    <property type="protein sequence ID" value="KAJ1700680.1"/>
    <property type="molecule type" value="Genomic_DNA"/>
</dbReference>
<sequence>MGSQTVPEPLQQPNTKYRNFWGNSPETEEAYYALHGVSGTSGNFTAPSGRSLFTRSWVPLDSPPRGIICMIHGYGNDTGWTMQLTGIFLASQGFACFAADLPGHGRSPGLRAFVPDLNIVLADLKDFFQSVRSRHENQGLKPFLFGESMGGALCLLMHLSMPADAWTGAVLVAPMCKISDKIKPPWPVQMALRFVARFVPTLAVVPTADLVEKSVKVPEKRVLAMCNPMRYNGKPRLGTVLELLRITDELGSRLHEVSIPFLVLHGSADEVTDPAVSKALYEEARSEDKTIKIYDGMLHSLLFGEPDENVAMVRQDMLTWLNERCPDQHEIHIERM</sequence>
<dbReference type="Pfam" id="PF12146">
    <property type="entry name" value="Hydrolase_4"/>
    <property type="match status" value="1"/>
</dbReference>